<organism evidence="1 2">
    <name type="scientific">Zwartia hollandica</name>
    <dbReference type="NCBI Taxonomy" id="324606"/>
    <lineage>
        <taxon>Bacteria</taxon>
        <taxon>Pseudomonadati</taxon>
        <taxon>Pseudomonadota</taxon>
        <taxon>Betaproteobacteria</taxon>
        <taxon>Burkholderiales</taxon>
        <taxon>Alcaligenaceae</taxon>
        <taxon>Zwartia</taxon>
    </lineage>
</organism>
<evidence type="ECO:0000313" key="2">
    <source>
        <dbReference type="Proteomes" id="UP000739565"/>
    </source>
</evidence>
<keyword evidence="2" id="KW-1185">Reference proteome</keyword>
<dbReference type="AlphaFoldDB" id="A0A953N973"/>
<proteinExistence type="predicted"/>
<name>A0A953N973_9BURK</name>
<dbReference type="Proteomes" id="UP000739565">
    <property type="component" value="Unassembled WGS sequence"/>
</dbReference>
<gene>
    <name evidence="1" type="ORF">KZZ10_00110</name>
</gene>
<sequence length="106" mass="11370">MDLMIQSTVLDTIEGGVVLAIKVEDLSIQAYIVISKIDLSVVEKIIPQGIFESDAQVHVAGLSRGADITEEIVQILENMESGDVVAYLCEDALIYGEALAALGIKH</sequence>
<protein>
    <submittedName>
        <fullName evidence="1">Uncharacterized protein</fullName>
    </submittedName>
</protein>
<evidence type="ECO:0000313" key="1">
    <source>
        <dbReference type="EMBL" id="MBZ1349036.1"/>
    </source>
</evidence>
<accession>A0A953N973</accession>
<comment type="caution">
    <text evidence="1">The sequence shown here is derived from an EMBL/GenBank/DDBJ whole genome shotgun (WGS) entry which is preliminary data.</text>
</comment>
<reference evidence="1" key="1">
    <citation type="submission" date="2021-07" db="EMBL/GenBank/DDBJ databases">
        <title>New genus and species of the family Alcaligenaceae.</title>
        <authorList>
            <person name="Hahn M.W."/>
        </authorList>
    </citation>
    <scope>NUCLEOTIDE SEQUENCE</scope>
    <source>
        <strain evidence="1">LF4-65</strain>
    </source>
</reference>
<dbReference type="RefSeq" id="WP_259659462.1">
    <property type="nucleotide sequence ID" value="NZ_JAHXRI010000001.1"/>
</dbReference>
<dbReference type="EMBL" id="JAHXRI010000001">
    <property type="protein sequence ID" value="MBZ1349036.1"/>
    <property type="molecule type" value="Genomic_DNA"/>
</dbReference>